<sequence length="92" mass="10462">MLKIEIFKEDVHVEQSQTRPKDGKPPRTLYNQTAYVYLGGKFPVQMKIGLEENQIAYAAGIYTIKSDSYSVNNFGSLELKKYGQILELVTSQ</sequence>
<dbReference type="EMBL" id="LR721751">
    <property type="protein sequence ID" value="VVV06189.1"/>
    <property type="molecule type" value="Genomic_DNA"/>
</dbReference>
<proteinExistence type="predicted"/>
<evidence type="ECO:0000313" key="10">
    <source>
        <dbReference type="EMBL" id="VVV04144.1"/>
    </source>
</evidence>
<protein>
    <recommendedName>
        <fullName evidence="3">Single-stranded DNA-binding protein</fullName>
    </recommendedName>
</protein>
<keyword evidence="1" id="KW-0235">DNA replication</keyword>
<evidence type="ECO:0000313" key="11">
    <source>
        <dbReference type="EMBL" id="VVV04149.1"/>
    </source>
</evidence>
<dbReference type="EMBL" id="LR721752">
    <property type="protein sequence ID" value="VVV06864.1"/>
    <property type="molecule type" value="Genomic_DNA"/>
</dbReference>
<evidence type="ECO:0000313" key="13">
    <source>
        <dbReference type="EMBL" id="VVV06803.1"/>
    </source>
</evidence>
<dbReference type="EMBL" id="LR721750">
    <property type="protein sequence ID" value="VVV04144.1"/>
    <property type="molecule type" value="Genomic_DNA"/>
</dbReference>
<evidence type="ECO:0000256" key="1">
    <source>
        <dbReference type="ARBA" id="ARBA00022705"/>
    </source>
</evidence>
<dbReference type="EMBL" id="LR721752">
    <property type="protein sequence ID" value="VVV06803.1"/>
    <property type="molecule type" value="Genomic_DNA"/>
</dbReference>
<dbReference type="EMBL" id="LR721750">
    <property type="protein sequence ID" value="VVV04086.1"/>
    <property type="molecule type" value="Genomic_DNA"/>
</dbReference>
<keyword evidence="13" id="KW-0614">Plasmid</keyword>
<evidence type="ECO:0000313" key="4">
    <source>
        <dbReference type="EMBL" id="VVV04076.1"/>
    </source>
</evidence>
<organism evidence="13">
    <name type="scientific">Aliivibrio wodanis</name>
    <dbReference type="NCBI Taxonomy" id="80852"/>
    <lineage>
        <taxon>Bacteria</taxon>
        <taxon>Pseudomonadati</taxon>
        <taxon>Pseudomonadota</taxon>
        <taxon>Gammaproteobacteria</taxon>
        <taxon>Vibrionales</taxon>
        <taxon>Vibrionaceae</taxon>
        <taxon>Aliivibrio</taxon>
    </lineage>
</organism>
<accession>A0A5Q4ZY69</accession>
<evidence type="ECO:0000256" key="3">
    <source>
        <dbReference type="ARBA" id="ARBA00030596"/>
    </source>
</evidence>
<evidence type="ECO:0000256" key="2">
    <source>
        <dbReference type="ARBA" id="ARBA00023125"/>
    </source>
</evidence>
<dbReference type="EMBL" id="LR721750">
    <property type="protein sequence ID" value="VVV04104.1"/>
    <property type="molecule type" value="Genomic_DNA"/>
</dbReference>
<evidence type="ECO:0000313" key="17">
    <source>
        <dbReference type="EMBL" id="VVV06854.1"/>
    </source>
</evidence>
<dbReference type="EMBL" id="LR721750">
    <property type="protein sequence ID" value="VVV04149.1"/>
    <property type="molecule type" value="Genomic_DNA"/>
</dbReference>
<dbReference type="EMBL" id="LR721752">
    <property type="protein sequence ID" value="VVV06818.1"/>
    <property type="molecule type" value="Genomic_DNA"/>
</dbReference>
<evidence type="ECO:0000313" key="6">
    <source>
        <dbReference type="EMBL" id="VVV04086.1"/>
    </source>
</evidence>
<dbReference type="EMBL" id="LR721750">
    <property type="protein sequence ID" value="VVV04092.1"/>
    <property type="molecule type" value="Genomic_DNA"/>
</dbReference>
<dbReference type="EMBL" id="LR721750">
    <property type="protein sequence ID" value="VVV04081.1"/>
    <property type="molecule type" value="Genomic_DNA"/>
</dbReference>
<dbReference type="EMBL" id="LR721752">
    <property type="protein sequence ID" value="VVV06854.1"/>
    <property type="molecule type" value="Genomic_DNA"/>
</dbReference>
<dbReference type="Gene3D" id="2.40.50.140">
    <property type="entry name" value="Nucleic acid-binding proteins"/>
    <property type="match status" value="1"/>
</dbReference>
<dbReference type="GO" id="GO:0006260">
    <property type="term" value="P:DNA replication"/>
    <property type="evidence" value="ECO:0007669"/>
    <property type="project" value="UniProtKB-KW"/>
</dbReference>
<evidence type="ECO:0000313" key="14">
    <source>
        <dbReference type="EMBL" id="VVV06808.1"/>
    </source>
</evidence>
<dbReference type="EMBL" id="LR721752">
    <property type="protein sequence ID" value="VVV06813.1"/>
    <property type="molecule type" value="Genomic_DNA"/>
</dbReference>
<dbReference type="EMBL" id="LR721752">
    <property type="protein sequence ID" value="VVV06808.1"/>
    <property type="molecule type" value="Genomic_DNA"/>
</dbReference>
<dbReference type="GO" id="GO:0003697">
    <property type="term" value="F:single-stranded DNA binding"/>
    <property type="evidence" value="ECO:0007669"/>
    <property type="project" value="InterPro"/>
</dbReference>
<dbReference type="EMBL" id="LR721750">
    <property type="protein sequence ID" value="VVV04076.1"/>
    <property type="molecule type" value="Genomic_DNA"/>
</dbReference>
<evidence type="ECO:0000313" key="19">
    <source>
        <dbReference type="EMBL" id="VVV06864.1"/>
    </source>
</evidence>
<dbReference type="EMBL" id="LR721750">
    <property type="protein sequence ID" value="VVV04109.1"/>
    <property type="molecule type" value="Genomic_DNA"/>
</dbReference>
<gene>
    <name evidence="4" type="ORF">AW0309160_01459</name>
    <name evidence="5" type="ORF">AW0309160_01464</name>
    <name evidence="6" type="ORF">AW0309160_01469</name>
    <name evidence="7" type="ORF">AW0309160_01475</name>
    <name evidence="8" type="ORF">AW0309160_01487</name>
    <name evidence="9" type="ORF">AW0309160_01492</name>
    <name evidence="10" type="ORF">AW0309160_01527</name>
    <name evidence="11" type="ORF">AW0309160_01532</name>
    <name evidence="12" type="ORF">AW0309160_03673</name>
    <name evidence="13" type="ORF">AW0309160_04297</name>
    <name evidence="14" type="ORF">AW0309160_04302</name>
    <name evidence="15" type="ORF">AW0309160_04307</name>
    <name evidence="16" type="ORF">AW0309160_04312</name>
    <name evidence="17" type="ORF">AW0309160_04348</name>
    <name evidence="18" type="ORF">AW0309160_04353</name>
    <name evidence="19" type="ORF">AW0309160_04358</name>
</gene>
<evidence type="ECO:0000313" key="15">
    <source>
        <dbReference type="EMBL" id="VVV06813.1"/>
    </source>
</evidence>
<dbReference type="RefSeq" id="WP_176453917.1">
    <property type="nucleotide sequence ID" value="NZ_LR721752.1"/>
</dbReference>
<dbReference type="SUPFAM" id="SSF50249">
    <property type="entry name" value="Nucleic acid-binding proteins"/>
    <property type="match status" value="1"/>
</dbReference>
<reference evidence="13" key="1">
    <citation type="submission" date="2019-09" db="EMBL/GenBank/DDBJ databases">
        <authorList>
            <person name="Hjerde E."/>
        </authorList>
    </citation>
    <scope>NUCLEOTIDE SEQUENCE [LARGE SCALE GENOMIC DNA]</scope>
    <source>
        <strain evidence="13">06/09/160</strain>
        <plasmid evidence="13">pAWOD_1</plasmid>
    </source>
</reference>
<evidence type="ECO:0000313" key="5">
    <source>
        <dbReference type="EMBL" id="VVV04081.1"/>
    </source>
</evidence>
<evidence type="ECO:0000313" key="16">
    <source>
        <dbReference type="EMBL" id="VVV06818.1"/>
    </source>
</evidence>
<evidence type="ECO:0000313" key="9">
    <source>
        <dbReference type="EMBL" id="VVV04109.1"/>
    </source>
</evidence>
<evidence type="ECO:0000313" key="12">
    <source>
        <dbReference type="EMBL" id="VVV06189.1"/>
    </source>
</evidence>
<dbReference type="InterPro" id="IPR003512">
    <property type="entry name" value="Phage_M13_G5P_DNA-bd"/>
</dbReference>
<name>A0A5Q4ZY69_9GAMM</name>
<keyword evidence="2" id="KW-0238">DNA-binding</keyword>
<dbReference type="EMBL" id="LR721752">
    <property type="protein sequence ID" value="VVV06859.1"/>
    <property type="molecule type" value="Genomic_DNA"/>
</dbReference>
<evidence type="ECO:0000313" key="7">
    <source>
        <dbReference type="EMBL" id="VVV04092.1"/>
    </source>
</evidence>
<dbReference type="AlphaFoldDB" id="A0A5Q4ZY69"/>
<dbReference type="InterPro" id="IPR012340">
    <property type="entry name" value="NA-bd_OB-fold"/>
</dbReference>
<dbReference type="Pfam" id="PF02303">
    <property type="entry name" value="Phage_DNA_bind"/>
    <property type="match status" value="1"/>
</dbReference>
<evidence type="ECO:0000313" key="18">
    <source>
        <dbReference type="EMBL" id="VVV06859.1"/>
    </source>
</evidence>
<evidence type="ECO:0000313" key="8">
    <source>
        <dbReference type="EMBL" id="VVV04104.1"/>
    </source>
</evidence>
<geneLocation type="plasmid" evidence="13">
    <name>pAWOD_1</name>
</geneLocation>